<dbReference type="Proteomes" id="UP000003174">
    <property type="component" value="Unassembled WGS sequence"/>
</dbReference>
<reference evidence="1 2" key="1">
    <citation type="submission" date="2009-01" db="EMBL/GenBank/DDBJ databases">
        <authorList>
            <person name="Fulton L."/>
            <person name="Clifton S."/>
            <person name="Fulton B."/>
            <person name="Xu J."/>
            <person name="Minx P."/>
            <person name="Pepin K.H."/>
            <person name="Johnson M."/>
            <person name="Bhonagiri V."/>
            <person name="Nash W.E."/>
            <person name="Mardis E.R."/>
            <person name="Wilson R.K."/>
        </authorList>
    </citation>
    <scope>NUCLEOTIDE SEQUENCE [LARGE SCALE GENOMIC DNA]</scope>
    <source>
        <strain evidence="1 2">DSM 3353</strain>
    </source>
</reference>
<evidence type="ECO:0000313" key="1">
    <source>
        <dbReference type="EMBL" id="EEG36981.1"/>
    </source>
</evidence>
<protein>
    <submittedName>
        <fullName evidence="1">Uncharacterized protein</fullName>
    </submittedName>
</protein>
<accession>C0EUQ7</accession>
<dbReference type="AlphaFoldDB" id="C0EUQ7"/>
<dbReference type="GeneID" id="75047137"/>
<dbReference type="RefSeq" id="WP_005345811.1">
    <property type="nucleotide sequence ID" value="NZ_ACEP01000056.1"/>
</dbReference>
<organism evidence="1 2">
    <name type="scientific">Anaerobutyricum hallii DSM 3353</name>
    <dbReference type="NCBI Taxonomy" id="411469"/>
    <lineage>
        <taxon>Bacteria</taxon>
        <taxon>Bacillati</taxon>
        <taxon>Bacillota</taxon>
        <taxon>Clostridia</taxon>
        <taxon>Lachnospirales</taxon>
        <taxon>Lachnospiraceae</taxon>
        <taxon>Anaerobutyricum</taxon>
    </lineage>
</organism>
<comment type="caution">
    <text evidence="1">The sequence shown here is derived from an EMBL/GenBank/DDBJ whole genome shotgun (WGS) entry which is preliminary data.</text>
</comment>
<reference evidence="1 2" key="2">
    <citation type="submission" date="2009-02" db="EMBL/GenBank/DDBJ databases">
        <title>Draft genome sequence of Eubacterium hallii (DSM 3353).</title>
        <authorList>
            <person name="Sudarsanam P."/>
            <person name="Ley R."/>
            <person name="Guruge J."/>
            <person name="Turnbaugh P.J."/>
            <person name="Mahowald M."/>
            <person name="Liep D."/>
            <person name="Gordon J."/>
        </authorList>
    </citation>
    <scope>NUCLEOTIDE SEQUENCE [LARGE SCALE GENOMIC DNA]</scope>
    <source>
        <strain evidence="1 2">DSM 3353</strain>
    </source>
</reference>
<evidence type="ECO:0000313" key="2">
    <source>
        <dbReference type="Proteomes" id="UP000003174"/>
    </source>
</evidence>
<name>C0EUQ7_9FIRM</name>
<dbReference type="EMBL" id="ACEP01000056">
    <property type="protein sequence ID" value="EEG36981.1"/>
    <property type="molecule type" value="Genomic_DNA"/>
</dbReference>
<sequence length="57" mass="6528">MMKFVSKSRNPYVAQQENIKKESVKGQFVSKSQAGTIHMFRDNTANIVGKKVEFKHV</sequence>
<proteinExistence type="predicted"/>
<gene>
    <name evidence="1" type="ORF">EUBHAL_01145</name>
</gene>